<dbReference type="Gene3D" id="3.40.1190.10">
    <property type="entry name" value="Mur-like, catalytic domain"/>
    <property type="match status" value="1"/>
</dbReference>
<dbReference type="InterPro" id="IPR036615">
    <property type="entry name" value="Mur_ligase_C_dom_sf"/>
</dbReference>
<dbReference type="InterPro" id="IPR036565">
    <property type="entry name" value="Mur-like_cat_sf"/>
</dbReference>
<dbReference type="GO" id="GO:0046872">
    <property type="term" value="F:metal ion binding"/>
    <property type="evidence" value="ECO:0007669"/>
    <property type="project" value="UniProtKB-KW"/>
</dbReference>
<name>A0AAV0B4D9_PHAPC</name>
<dbReference type="GO" id="GO:0005524">
    <property type="term" value="F:ATP binding"/>
    <property type="evidence" value="ECO:0007669"/>
    <property type="project" value="UniProtKB-KW"/>
</dbReference>
<keyword evidence="5" id="KW-0067">ATP-binding</keyword>
<evidence type="ECO:0000313" key="7">
    <source>
        <dbReference type="EMBL" id="CAH7675911.1"/>
    </source>
</evidence>
<evidence type="ECO:0000256" key="1">
    <source>
        <dbReference type="ARBA" id="ARBA00008276"/>
    </source>
</evidence>
<evidence type="ECO:0000256" key="4">
    <source>
        <dbReference type="ARBA" id="ARBA00022741"/>
    </source>
</evidence>
<evidence type="ECO:0000256" key="3">
    <source>
        <dbReference type="ARBA" id="ARBA00022723"/>
    </source>
</evidence>
<evidence type="ECO:0000256" key="2">
    <source>
        <dbReference type="ARBA" id="ARBA00022598"/>
    </source>
</evidence>
<dbReference type="AlphaFoldDB" id="A0AAV0B4D9"/>
<gene>
    <name evidence="7" type="ORF">PPACK8108_LOCUS10993</name>
</gene>
<dbReference type="GO" id="GO:0005739">
    <property type="term" value="C:mitochondrion"/>
    <property type="evidence" value="ECO:0007669"/>
    <property type="project" value="TreeGrafter"/>
</dbReference>
<dbReference type="Proteomes" id="UP001153365">
    <property type="component" value="Unassembled WGS sequence"/>
</dbReference>
<dbReference type="GO" id="GO:0008841">
    <property type="term" value="F:dihydrofolate synthase activity"/>
    <property type="evidence" value="ECO:0007669"/>
    <property type="project" value="TreeGrafter"/>
</dbReference>
<dbReference type="SUPFAM" id="SSF53244">
    <property type="entry name" value="MurD-like peptide ligases, peptide-binding domain"/>
    <property type="match status" value="1"/>
</dbReference>
<protein>
    <submittedName>
        <fullName evidence="7">Folylpolyglutamate synthase</fullName>
    </submittedName>
</protein>
<keyword evidence="8" id="KW-1185">Reference proteome</keyword>
<comment type="similarity">
    <text evidence="1">Belongs to the folylpolyglutamate synthase family.</text>
</comment>
<keyword evidence="4" id="KW-0547">Nucleotide-binding</keyword>
<keyword evidence="6" id="KW-0460">Magnesium</keyword>
<dbReference type="GO" id="GO:0004326">
    <property type="term" value="F:tetrahydrofolylpolyglutamate synthase activity"/>
    <property type="evidence" value="ECO:0007669"/>
    <property type="project" value="InterPro"/>
</dbReference>
<dbReference type="PANTHER" id="PTHR11136">
    <property type="entry name" value="FOLYLPOLYGLUTAMATE SYNTHASE-RELATED"/>
    <property type="match status" value="1"/>
</dbReference>
<proteinExistence type="inferred from homology"/>
<sequence length="490" mass="54550">MVVTNLNGGPRIRLGLEVINNLLKELSNPHLKLPLVHIGGTNGKGSICAHIEQILRHSNYRVARFTSPYLRKPSDSITIDGKPMDDQDFLKTLKLVESVSNENGLKPTGFEVLTAIAFQTFSNRVDDLDLAVVEVGMGGESDCTNVCGSDNTLVSCLTPIGLDHQSFLGSTIEEITNVKAGISKRNVPIVLAQQNFEGVEKLIRSKARLIGTELYNVPKYPVDQYLSDPPQPFSLPKFFEDDLTAEKQKIPNPLSSTHNATYQHQNASTAVSVAHILRSHPHPLSLIPSLSKNITDESILKGLQGPTMRGRMEWVTLKTVKRETIPVLIDGAHNSEGGKALGSYLHKISKPITMIISMSSPRDPSEFIRSLNIKKLQRMNKLKIIITEFSTEDDHYPKEMGGLISETKRPVSSQEILKSFKDYFEDIDQDLQGENSIERMPNLIIAKDVREALETCERRYEEVGKNNCIVVCGSLYLVRDLIIELDKEQG</sequence>
<keyword evidence="2" id="KW-0436">Ligase</keyword>
<comment type="caution">
    <text evidence="7">The sequence shown here is derived from an EMBL/GenBank/DDBJ whole genome shotgun (WGS) entry which is preliminary data.</text>
</comment>
<reference evidence="7" key="1">
    <citation type="submission" date="2022-06" db="EMBL/GenBank/DDBJ databases">
        <authorList>
            <consortium name="SYNGENTA / RWTH Aachen University"/>
        </authorList>
    </citation>
    <scope>NUCLEOTIDE SEQUENCE</scope>
</reference>
<dbReference type="Gene3D" id="3.90.190.20">
    <property type="entry name" value="Mur ligase, C-terminal domain"/>
    <property type="match status" value="1"/>
</dbReference>
<organism evidence="7 8">
    <name type="scientific">Phakopsora pachyrhizi</name>
    <name type="common">Asian soybean rust disease fungus</name>
    <dbReference type="NCBI Taxonomy" id="170000"/>
    <lineage>
        <taxon>Eukaryota</taxon>
        <taxon>Fungi</taxon>
        <taxon>Dikarya</taxon>
        <taxon>Basidiomycota</taxon>
        <taxon>Pucciniomycotina</taxon>
        <taxon>Pucciniomycetes</taxon>
        <taxon>Pucciniales</taxon>
        <taxon>Phakopsoraceae</taxon>
        <taxon>Phakopsora</taxon>
    </lineage>
</organism>
<dbReference type="EMBL" id="CALTRL010002517">
    <property type="protein sequence ID" value="CAH7675911.1"/>
    <property type="molecule type" value="Genomic_DNA"/>
</dbReference>
<dbReference type="GO" id="GO:0005829">
    <property type="term" value="C:cytosol"/>
    <property type="evidence" value="ECO:0007669"/>
    <property type="project" value="TreeGrafter"/>
</dbReference>
<keyword evidence="3" id="KW-0479">Metal-binding</keyword>
<evidence type="ECO:0000256" key="6">
    <source>
        <dbReference type="ARBA" id="ARBA00022842"/>
    </source>
</evidence>
<dbReference type="PANTHER" id="PTHR11136:SF0">
    <property type="entry name" value="DIHYDROFOLATE SYNTHETASE-RELATED"/>
    <property type="match status" value="1"/>
</dbReference>
<dbReference type="InterPro" id="IPR001645">
    <property type="entry name" value="Folylpolyglutamate_synth"/>
</dbReference>
<dbReference type="SUPFAM" id="SSF53623">
    <property type="entry name" value="MurD-like peptide ligases, catalytic domain"/>
    <property type="match status" value="1"/>
</dbReference>
<evidence type="ECO:0000256" key="5">
    <source>
        <dbReference type="ARBA" id="ARBA00022840"/>
    </source>
</evidence>
<accession>A0AAV0B4D9</accession>
<dbReference type="NCBIfam" id="TIGR01499">
    <property type="entry name" value="folC"/>
    <property type="match status" value="1"/>
</dbReference>
<evidence type="ECO:0000313" key="8">
    <source>
        <dbReference type="Proteomes" id="UP001153365"/>
    </source>
</evidence>